<dbReference type="EMBL" id="LR862136">
    <property type="protein sequence ID" value="CAD1842696.1"/>
    <property type="molecule type" value="Genomic_DNA"/>
</dbReference>
<proteinExistence type="predicted"/>
<name>A0A6V7QIN9_ANACO</name>
<feature type="transmembrane region" description="Helical" evidence="2">
    <location>
        <begin position="137"/>
        <end position="163"/>
    </location>
</feature>
<keyword evidence="2" id="KW-0812">Transmembrane</keyword>
<dbReference type="AlphaFoldDB" id="A0A6V7QIN9"/>
<feature type="compositionally biased region" description="Basic residues" evidence="1">
    <location>
        <begin position="70"/>
        <end position="80"/>
    </location>
</feature>
<organism evidence="3">
    <name type="scientific">Ananas comosus var. bracteatus</name>
    <name type="common">red pineapple</name>
    <dbReference type="NCBI Taxonomy" id="296719"/>
    <lineage>
        <taxon>Eukaryota</taxon>
        <taxon>Viridiplantae</taxon>
        <taxon>Streptophyta</taxon>
        <taxon>Embryophyta</taxon>
        <taxon>Tracheophyta</taxon>
        <taxon>Spermatophyta</taxon>
        <taxon>Magnoliopsida</taxon>
        <taxon>Liliopsida</taxon>
        <taxon>Poales</taxon>
        <taxon>Bromeliaceae</taxon>
        <taxon>Bromelioideae</taxon>
        <taxon>Ananas</taxon>
    </lineage>
</organism>
<evidence type="ECO:0000313" key="3">
    <source>
        <dbReference type="EMBL" id="CAD1842696.1"/>
    </source>
</evidence>
<reference evidence="3" key="1">
    <citation type="submission" date="2020-07" db="EMBL/GenBank/DDBJ databases">
        <authorList>
            <person name="Lin J."/>
        </authorList>
    </citation>
    <scope>NUCLEOTIDE SEQUENCE</scope>
</reference>
<feature type="region of interest" description="Disordered" evidence="1">
    <location>
        <begin position="1"/>
        <end position="104"/>
    </location>
</feature>
<keyword evidence="2" id="KW-0472">Membrane</keyword>
<protein>
    <submittedName>
        <fullName evidence="3">Uncharacterized protein</fullName>
    </submittedName>
</protein>
<evidence type="ECO:0000256" key="2">
    <source>
        <dbReference type="SAM" id="Phobius"/>
    </source>
</evidence>
<accession>A0A6V7QIN9</accession>
<feature type="compositionally biased region" description="Basic and acidic residues" evidence="1">
    <location>
        <begin position="81"/>
        <end position="104"/>
    </location>
</feature>
<keyword evidence="2" id="KW-1133">Transmembrane helix</keyword>
<gene>
    <name evidence="3" type="ORF">CB5_LOCUS25907</name>
</gene>
<feature type="compositionally biased region" description="Polar residues" evidence="1">
    <location>
        <begin position="1"/>
        <end position="15"/>
    </location>
</feature>
<sequence length="174" mass="19268">METISIFTPISQSTLPRRRVRPVSGRPDCSIARSDRLSGRRQAPDSPNGGDVWLQLISPSEESPMDRTSAARRRRRRARGREHDRAAEEDQRHGDGGAELRAPRGVDRVGERVLHELRRARVRVRGPAAGPLVEHQAWFGLGMLGLVVLSVPIAAVTAVCHLIEISQLILSKVQ</sequence>
<evidence type="ECO:0000256" key="1">
    <source>
        <dbReference type="SAM" id="MobiDB-lite"/>
    </source>
</evidence>